<dbReference type="PROSITE" id="PS51194">
    <property type="entry name" value="HELICASE_CTER"/>
    <property type="match status" value="1"/>
</dbReference>
<dbReference type="PANTHER" id="PTHR41313">
    <property type="entry name" value="ADENINE-SPECIFIC METHYLTRANSFERASE"/>
    <property type="match status" value="1"/>
</dbReference>
<dbReference type="SMART" id="SM00490">
    <property type="entry name" value="HELICc"/>
    <property type="match status" value="1"/>
</dbReference>
<gene>
    <name evidence="6" type="ORF">R2APBS1_1917</name>
</gene>
<dbReference type="eggNOG" id="COG0827">
    <property type="taxonomic scope" value="Bacteria"/>
</dbReference>
<dbReference type="GeneID" id="72428652"/>
<evidence type="ECO:0000256" key="3">
    <source>
        <dbReference type="SAM" id="Coils"/>
    </source>
</evidence>
<sequence length="1721" mass="188372" precursor="true">MLDHDTAAALPACDPFASRLLALLSWPGESASPTAIPDEAVEPTPVVNSPNYRIPADLAFGQGGPKARALRNIVAIQTLHAVEEDGRAPTAAEQRALAAYVGWGGLPQAFRLPDGSVSAGWHAVVENLEDLLSAAELADARRSTTDAHYTPRVVVEAIYAGLQRLGFRGGLVLEPGCGVGYFLGLMPPSLSQMTVWTTVELDAISAGITRRLYPDATHLHAGFQDVALPAEHFDLALGNPPFGSSKPHDASNRDLAGFTLHNYFVAKSLRALAPGGLLAMVVSQSLMDKASGRERAWLAARAHLLGAIRLPNNTFTANAGTTVTTDIIFLRRALPGETPDAAAWTDVVNVPAAEGAVAINRYFSDHPEMLLGTMAMVSGPYGPEQALIPHDGAVLADLLAGAMARLPRDVARTVVSRKPAATTPPIPDDIPVLGHFIAENGSIWHRQPDVLGRRTATPVHAEGRADERLRGLIDLAARLRAQIAAELDDAAPATLTQMRCGLERAYDRFQRQFGYLNSQSNISAFEDDAAAYLVRALEIDYQRLDAVEAERRGLALPRGRQTLELATKAPILRERVLHPAVEPNPSTAADALAASLNRCGRIDLAWMAGTLGIPAAQVIAELGDRVFRTPEGEWQEANKYLSGNVKAALAAARKAAASDPTMDRNVKALEAVQPADLSPADIHVALGSPWVPASDYAAFAAEAIGLTDAKISLQQALGRFVLVSHEAGHARFGTEKWSAREIFEKALSRETIVVSVLKPDGRTVIDHEASEAARQQALMMQDAFAEWIFADAERRERLARVYNDTFNTDVPRVYDGSHLTFPGKVSDNVICLRRHQVNAAWRMICDGVVLLDHEVGSGKTYTTIAAFMEMRRMGLVRKPLLTVPNALVDQWAQEALRLYPAAKVLAVSDRDFQKDRRKLLFARIATGDWDMVIVAHSQFTRIRVPSSFQKFYLQERVNELTAVLATLQAEGAGRRTVKQAEKAREAYRDRLKDKVDAVKHDDDTASFEDMGIDALAVDEAHLFKNLAFATRRRNVAGLGNPAGSQRAEDLYLKVRFLQHEKAKPSVFFLTGTPIVNSLVEMHVMQRFLATDALQQRGILAFDLWANCYAEESVSFEIDSSGCGLKPKTVLKRFHNLPEMMAIYRRFADTITLAQLKRIHMEAAGQPWPVPKMENGRPENVVVPCGEALERYIQDTIIPRMQAISGEKGDRPDPREDNALKVTNDARLAALDLRLRVPDAEDDPASKVNVACGRIFAIHQQWVERRGTQLVFCDLSTPQAAVGRERATYLALVARADAGDETAQRAIDAMSPDVALAVSSRFSVYDDLRAKLIGMGVAPREIAFIHDAHTDLQRRALFDRVNRGEVRILMGSTSKMGAGMNVQSRLVALHHLDTPWRPGDVTQREGRLLRQGNLFYLADPKNFAVTIIRYVTERTFDSRMWQLQERKSAIIEQMRTAEGGWREVDDVLSQAASAAELKAAATGNPLIIEQVELEVTVKRLRSLERLYRSHVYDAEATIRRLTHGTTPDSRLADTLSRLDALEAHASSYPRDPFTVTVGAQHFNDFRAGANALGEAVASVMRERISRHRVVGVYRGAAVEVDGCRGVGVVSLVARDDGSSFGQTEVPIDTQGRLSASGLMARLDNLFRNLAERRENARAEHRHQQARLADLGELVSQPFRQAAELAAAEARLRVVTGLLVERGRVSTAPKSSNDGTVPVAQAA</sequence>
<evidence type="ECO:0000313" key="6">
    <source>
        <dbReference type="EMBL" id="AGG89040.1"/>
    </source>
</evidence>
<dbReference type="GO" id="GO:0032259">
    <property type="term" value="P:methylation"/>
    <property type="evidence" value="ECO:0007669"/>
    <property type="project" value="UniProtKB-KW"/>
</dbReference>
<dbReference type="KEGG" id="rhd:R2APBS1_1917"/>
<dbReference type="SUPFAM" id="SSF53335">
    <property type="entry name" value="S-adenosyl-L-methionine-dependent methyltransferases"/>
    <property type="match status" value="1"/>
</dbReference>
<keyword evidence="7" id="KW-1185">Reference proteome</keyword>
<evidence type="ECO:0000256" key="1">
    <source>
        <dbReference type="ARBA" id="ARBA00022603"/>
    </source>
</evidence>
<dbReference type="OrthoDB" id="9814088at2"/>
<dbReference type="STRING" id="666685.R2APBS1_1917"/>
<dbReference type="InterPro" id="IPR029063">
    <property type="entry name" value="SAM-dependent_MTases_sf"/>
</dbReference>
<evidence type="ECO:0000256" key="2">
    <source>
        <dbReference type="ARBA" id="ARBA00022679"/>
    </source>
</evidence>
<dbReference type="InterPro" id="IPR001650">
    <property type="entry name" value="Helicase_C-like"/>
</dbReference>
<dbReference type="PANTHER" id="PTHR41313:SF1">
    <property type="entry name" value="DNA METHYLASE ADENINE-SPECIFIC DOMAIN-CONTAINING PROTEIN"/>
    <property type="match status" value="1"/>
</dbReference>
<accession>M4NE40</accession>
<dbReference type="Gene3D" id="3.40.50.300">
    <property type="entry name" value="P-loop containing nucleotide triphosphate hydrolases"/>
    <property type="match status" value="2"/>
</dbReference>
<reference evidence="6 7" key="1">
    <citation type="submission" date="2012-04" db="EMBL/GenBank/DDBJ databases">
        <title>Complete genome of Rhodanobacter sp. 2APBS1.</title>
        <authorList>
            <consortium name="US DOE Joint Genome Institute"/>
            <person name="Huntemann M."/>
            <person name="Wei C.-L."/>
            <person name="Han J."/>
            <person name="Detter J.C."/>
            <person name="Han C."/>
            <person name="Tapia R."/>
            <person name="Munk A.C.C."/>
            <person name="Chen A."/>
            <person name="Krypides N."/>
            <person name="Mavromatis K."/>
            <person name="Markowitz V."/>
            <person name="Szeto E."/>
            <person name="Ivanova N."/>
            <person name="Mikhailova N."/>
            <person name="Ovchinnikova G."/>
            <person name="Pagani I."/>
            <person name="Pati A."/>
            <person name="Goodwin L."/>
            <person name="Peters L."/>
            <person name="Pitluck S."/>
            <person name="Woyke T."/>
            <person name="Prakash O."/>
            <person name="Elkins J."/>
            <person name="Brown S."/>
            <person name="Palumbo A."/>
            <person name="Hemme C."/>
            <person name="Zhou J."/>
            <person name="Watson D."/>
            <person name="Jardine P."/>
            <person name="Kostka J."/>
            <person name="Green S."/>
        </authorList>
    </citation>
    <scope>NUCLEOTIDE SEQUENCE [LARGE SCALE GENOMIC DNA]</scope>
    <source>
        <strain evidence="6 7">2APBS1</strain>
    </source>
</reference>
<dbReference type="SUPFAM" id="SSF52540">
    <property type="entry name" value="P-loop containing nucleoside triphosphate hydrolases"/>
    <property type="match status" value="2"/>
</dbReference>
<dbReference type="InterPro" id="IPR027417">
    <property type="entry name" value="P-loop_NTPase"/>
</dbReference>
<dbReference type="GO" id="GO:0003676">
    <property type="term" value="F:nucleic acid binding"/>
    <property type="evidence" value="ECO:0007669"/>
    <property type="project" value="InterPro"/>
</dbReference>
<dbReference type="InterPro" id="IPR002052">
    <property type="entry name" value="DNA_methylase_N6_adenine_CS"/>
</dbReference>
<dbReference type="GO" id="GO:0005524">
    <property type="term" value="F:ATP binding"/>
    <property type="evidence" value="ECO:0007669"/>
    <property type="project" value="InterPro"/>
</dbReference>
<dbReference type="InterPro" id="IPR014001">
    <property type="entry name" value="Helicase_ATP-bd"/>
</dbReference>
<keyword evidence="3" id="KW-0175">Coiled coil</keyword>
<feature type="domain" description="Helicase C-terminal" evidence="5">
    <location>
        <begin position="1301"/>
        <end position="1461"/>
    </location>
</feature>
<feature type="domain" description="Helicase ATP-binding" evidence="4">
    <location>
        <begin position="840"/>
        <end position="1091"/>
    </location>
</feature>
<dbReference type="CDD" id="cd02440">
    <property type="entry name" value="AdoMet_MTases"/>
    <property type="match status" value="1"/>
</dbReference>
<dbReference type="EMBL" id="CP003470">
    <property type="protein sequence ID" value="AGG89040.1"/>
    <property type="molecule type" value="Genomic_DNA"/>
</dbReference>
<keyword evidence="1 6" id="KW-0489">Methyltransferase</keyword>
<dbReference type="RefSeq" id="WP_015447765.1">
    <property type="nucleotide sequence ID" value="NC_020541.1"/>
</dbReference>
<protein>
    <submittedName>
        <fullName evidence="6">DNA methylase</fullName>
    </submittedName>
</protein>
<dbReference type="Gene3D" id="3.40.50.150">
    <property type="entry name" value="Vaccinia Virus protein VP39"/>
    <property type="match status" value="1"/>
</dbReference>
<feature type="coiled-coil region" evidence="3">
    <location>
        <begin position="1638"/>
        <end position="1665"/>
    </location>
</feature>
<dbReference type="eggNOG" id="COG0553">
    <property type="taxonomic scope" value="Bacteria"/>
</dbReference>
<dbReference type="InterPro" id="IPR052933">
    <property type="entry name" value="DNA_Protect_Modify"/>
</dbReference>
<evidence type="ECO:0000259" key="5">
    <source>
        <dbReference type="PROSITE" id="PS51194"/>
    </source>
</evidence>
<dbReference type="SMART" id="SM00487">
    <property type="entry name" value="DEXDc"/>
    <property type="match status" value="1"/>
</dbReference>
<dbReference type="PROSITE" id="PS00092">
    <property type="entry name" value="N6_MTASE"/>
    <property type="match status" value="1"/>
</dbReference>
<dbReference type="PROSITE" id="PS51192">
    <property type="entry name" value="HELICASE_ATP_BIND_1"/>
    <property type="match status" value="1"/>
</dbReference>
<organism evidence="6 7">
    <name type="scientific">Rhodanobacter denitrificans</name>
    <dbReference type="NCBI Taxonomy" id="666685"/>
    <lineage>
        <taxon>Bacteria</taxon>
        <taxon>Pseudomonadati</taxon>
        <taxon>Pseudomonadota</taxon>
        <taxon>Gammaproteobacteria</taxon>
        <taxon>Lysobacterales</taxon>
        <taxon>Rhodanobacteraceae</taxon>
        <taxon>Rhodanobacter</taxon>
    </lineage>
</organism>
<dbReference type="Pfam" id="PF00271">
    <property type="entry name" value="Helicase_C"/>
    <property type="match status" value="1"/>
</dbReference>
<evidence type="ECO:0000259" key="4">
    <source>
        <dbReference type="PROSITE" id="PS51192"/>
    </source>
</evidence>
<dbReference type="eggNOG" id="COG4646">
    <property type="taxonomic scope" value="Bacteria"/>
</dbReference>
<dbReference type="PRINTS" id="PR00507">
    <property type="entry name" value="N12N6MTFRASE"/>
</dbReference>
<evidence type="ECO:0000313" key="7">
    <source>
        <dbReference type="Proteomes" id="UP000011859"/>
    </source>
</evidence>
<name>M4NE40_9GAMM</name>
<keyword evidence="2" id="KW-0808">Transferase</keyword>
<dbReference type="Proteomes" id="UP000011859">
    <property type="component" value="Chromosome"/>
</dbReference>
<dbReference type="GO" id="GO:0008168">
    <property type="term" value="F:methyltransferase activity"/>
    <property type="evidence" value="ECO:0007669"/>
    <property type="project" value="UniProtKB-KW"/>
</dbReference>
<proteinExistence type="predicted"/>
<dbReference type="HOGENOM" id="CLU_000181_8_6_6"/>